<dbReference type="EMBL" id="CZQC01000052">
    <property type="protein sequence ID" value="CUS41769.1"/>
    <property type="molecule type" value="Genomic_DNA"/>
</dbReference>
<accession>A0A160TFM3</accession>
<organism evidence="1">
    <name type="scientific">hydrothermal vent metagenome</name>
    <dbReference type="NCBI Taxonomy" id="652676"/>
    <lineage>
        <taxon>unclassified sequences</taxon>
        <taxon>metagenomes</taxon>
        <taxon>ecological metagenomes</taxon>
    </lineage>
</organism>
<reference evidence="1" key="1">
    <citation type="submission" date="2015-10" db="EMBL/GenBank/DDBJ databases">
        <authorList>
            <person name="Gilbert D.G."/>
        </authorList>
    </citation>
    <scope>NUCLEOTIDE SEQUENCE</scope>
</reference>
<name>A0A160TFM3_9ZZZZ</name>
<proteinExistence type="predicted"/>
<sequence length="108" mass="11773">MFKFTAIITLMTALLPPAFASDPTRPPEGLFAAPVPSQALKPEIRYQLQQIRITDNGASAVVNGELVREGDMVGSAKVISISANEVVLKIKQKQRVLSLINKTKRLSQ</sequence>
<protein>
    <recommendedName>
        <fullName evidence="2">MSHA biogenesis protein MshK</fullName>
    </recommendedName>
</protein>
<evidence type="ECO:0008006" key="2">
    <source>
        <dbReference type="Google" id="ProtNLM"/>
    </source>
</evidence>
<evidence type="ECO:0000313" key="1">
    <source>
        <dbReference type="EMBL" id="CUS41769.1"/>
    </source>
</evidence>
<dbReference type="AlphaFoldDB" id="A0A160TFM3"/>
<gene>
    <name evidence="1" type="ORF">MGWOODY_Tha2392</name>
</gene>